<dbReference type="GO" id="GO:0005524">
    <property type="term" value="F:ATP binding"/>
    <property type="evidence" value="ECO:0007669"/>
    <property type="project" value="UniProtKB-KW"/>
</dbReference>
<dbReference type="EC" id="6.1.1.9" evidence="2"/>
<keyword evidence="4" id="KW-0547">Nucleotide-binding</keyword>
<gene>
    <name evidence="10" type="ORF">TCEB3V08_LOCUS7083</name>
</gene>
<dbReference type="PANTHER" id="PTHR11946">
    <property type="entry name" value="VALYL-TRNA SYNTHETASES"/>
    <property type="match status" value="1"/>
</dbReference>
<dbReference type="GO" id="GO:0004832">
    <property type="term" value="F:valine-tRNA ligase activity"/>
    <property type="evidence" value="ECO:0007669"/>
    <property type="project" value="UniProtKB-EC"/>
</dbReference>
<keyword evidence="3" id="KW-0436">Ligase</keyword>
<dbReference type="InterPro" id="IPR014729">
    <property type="entry name" value="Rossmann-like_a/b/a_fold"/>
</dbReference>
<dbReference type="PANTHER" id="PTHR11946:SF109">
    <property type="entry name" value="VALINE--TRNA LIGASE"/>
    <property type="match status" value="1"/>
</dbReference>
<keyword evidence="6" id="KW-0648">Protein biosynthesis</keyword>
<evidence type="ECO:0000259" key="9">
    <source>
        <dbReference type="Pfam" id="PF00133"/>
    </source>
</evidence>
<evidence type="ECO:0000256" key="5">
    <source>
        <dbReference type="ARBA" id="ARBA00022840"/>
    </source>
</evidence>
<dbReference type="EMBL" id="OC318902">
    <property type="protein sequence ID" value="CAD7403624.1"/>
    <property type="molecule type" value="Genomic_DNA"/>
</dbReference>
<dbReference type="GO" id="GO:0005829">
    <property type="term" value="C:cytosol"/>
    <property type="evidence" value="ECO:0007669"/>
    <property type="project" value="TreeGrafter"/>
</dbReference>
<dbReference type="GO" id="GO:0006438">
    <property type="term" value="P:valyl-tRNA aminoacylation"/>
    <property type="evidence" value="ECO:0007669"/>
    <property type="project" value="InterPro"/>
</dbReference>
<keyword evidence="7" id="KW-0030">Aminoacyl-tRNA synthetase</keyword>
<evidence type="ECO:0000313" key="10">
    <source>
        <dbReference type="EMBL" id="CAD7403624.1"/>
    </source>
</evidence>
<evidence type="ECO:0000256" key="3">
    <source>
        <dbReference type="ARBA" id="ARBA00022598"/>
    </source>
</evidence>
<name>A0A7R9CY12_TIMCR</name>
<proteinExistence type="inferred from homology"/>
<accession>A0A7R9CY12</accession>
<dbReference type="Pfam" id="PF00133">
    <property type="entry name" value="tRNA-synt_1"/>
    <property type="match status" value="1"/>
</dbReference>
<dbReference type="Gene3D" id="3.40.50.620">
    <property type="entry name" value="HUPs"/>
    <property type="match status" value="1"/>
</dbReference>
<comment type="similarity">
    <text evidence="1">Belongs to the class-I aminoacyl-tRNA synthetase family.</text>
</comment>
<evidence type="ECO:0000256" key="1">
    <source>
        <dbReference type="ARBA" id="ARBA00005594"/>
    </source>
</evidence>
<sequence>MRGEQVLWVPGTDHAGISTQVIVEKKLLKERGQHTTSYIHLKQTRISDRVSIVCQLCTWLLRLQFES</sequence>
<evidence type="ECO:0000256" key="6">
    <source>
        <dbReference type="ARBA" id="ARBA00022917"/>
    </source>
</evidence>
<evidence type="ECO:0000256" key="7">
    <source>
        <dbReference type="ARBA" id="ARBA00023146"/>
    </source>
</evidence>
<dbReference type="InterPro" id="IPR002300">
    <property type="entry name" value="aa-tRNA-synth_Ia"/>
</dbReference>
<dbReference type="AlphaFoldDB" id="A0A7R9CY12"/>
<keyword evidence="5" id="KW-0067">ATP-binding</keyword>
<organism evidence="10">
    <name type="scientific">Timema cristinae</name>
    <name type="common">Walking stick</name>
    <dbReference type="NCBI Taxonomy" id="61476"/>
    <lineage>
        <taxon>Eukaryota</taxon>
        <taxon>Metazoa</taxon>
        <taxon>Ecdysozoa</taxon>
        <taxon>Arthropoda</taxon>
        <taxon>Hexapoda</taxon>
        <taxon>Insecta</taxon>
        <taxon>Pterygota</taxon>
        <taxon>Neoptera</taxon>
        <taxon>Polyneoptera</taxon>
        <taxon>Phasmatodea</taxon>
        <taxon>Timematodea</taxon>
        <taxon>Timematoidea</taxon>
        <taxon>Timematidae</taxon>
        <taxon>Timema</taxon>
    </lineage>
</organism>
<evidence type="ECO:0000256" key="8">
    <source>
        <dbReference type="ARBA" id="ARBA00029936"/>
    </source>
</evidence>
<feature type="domain" description="Aminoacyl-tRNA synthetase class Ia" evidence="9">
    <location>
        <begin position="1"/>
        <end position="38"/>
    </location>
</feature>
<dbReference type="InterPro" id="IPR002303">
    <property type="entry name" value="Valyl-tRNA_ligase"/>
</dbReference>
<evidence type="ECO:0000256" key="2">
    <source>
        <dbReference type="ARBA" id="ARBA00013169"/>
    </source>
</evidence>
<dbReference type="SUPFAM" id="SSF52374">
    <property type="entry name" value="Nucleotidylyl transferase"/>
    <property type="match status" value="1"/>
</dbReference>
<reference evidence="10" key="1">
    <citation type="submission" date="2020-11" db="EMBL/GenBank/DDBJ databases">
        <authorList>
            <person name="Tran Van P."/>
        </authorList>
    </citation>
    <scope>NUCLEOTIDE SEQUENCE</scope>
</reference>
<evidence type="ECO:0000256" key="4">
    <source>
        <dbReference type="ARBA" id="ARBA00022741"/>
    </source>
</evidence>
<protein>
    <recommendedName>
        <fullName evidence="2">valine--tRNA ligase</fullName>
        <ecNumber evidence="2">6.1.1.9</ecNumber>
    </recommendedName>
    <alternativeName>
        <fullName evidence="8">Valyl-tRNA synthetase</fullName>
    </alternativeName>
</protein>